<evidence type="ECO:0000256" key="14">
    <source>
        <dbReference type="ARBA" id="ARBA00023063"/>
    </source>
</evidence>
<comment type="subunit">
    <text evidence="5">Homodimer.</text>
</comment>
<evidence type="ECO:0000256" key="2">
    <source>
        <dbReference type="ARBA" id="ARBA00001974"/>
    </source>
</evidence>
<dbReference type="InterPro" id="IPR012137">
    <property type="entry name" value="Nitr_rd_NADH"/>
</dbReference>
<comment type="cofactor">
    <cofactor evidence="2">
        <name>FAD</name>
        <dbReference type="ChEBI" id="CHEBI:57692"/>
    </cofactor>
</comment>
<keyword evidence="6 18" id="KW-0500">Molybdenum</keyword>
<dbReference type="Gene3D" id="2.40.30.10">
    <property type="entry name" value="Translation factors"/>
    <property type="match status" value="1"/>
</dbReference>
<evidence type="ECO:0000256" key="8">
    <source>
        <dbReference type="ARBA" id="ARBA00022630"/>
    </source>
</evidence>
<dbReference type="Pfam" id="PF03404">
    <property type="entry name" value="Mo-co_dimer"/>
    <property type="match status" value="1"/>
</dbReference>
<evidence type="ECO:0000256" key="7">
    <source>
        <dbReference type="ARBA" id="ARBA00022617"/>
    </source>
</evidence>
<protein>
    <recommendedName>
        <fullName evidence="17">Nitrate reductase</fullName>
    </recommendedName>
</protein>
<dbReference type="GO" id="GO:0006809">
    <property type="term" value="P:nitric oxide biosynthetic process"/>
    <property type="evidence" value="ECO:0007669"/>
    <property type="project" value="InterPro"/>
</dbReference>
<dbReference type="PANTHER" id="PTHR19372">
    <property type="entry name" value="SULFITE REDUCTASE"/>
    <property type="match status" value="1"/>
</dbReference>
<evidence type="ECO:0000259" key="20">
    <source>
        <dbReference type="PROSITE" id="PS50255"/>
    </source>
</evidence>
<evidence type="ECO:0000256" key="13">
    <source>
        <dbReference type="ARBA" id="ARBA00023004"/>
    </source>
</evidence>
<dbReference type="OrthoDB" id="432685at2759"/>
<dbReference type="GO" id="GO:0030151">
    <property type="term" value="F:molybdenum ion binding"/>
    <property type="evidence" value="ECO:0007669"/>
    <property type="project" value="InterPro"/>
</dbReference>
<dbReference type="PROSITE" id="PS51384">
    <property type="entry name" value="FAD_FR"/>
    <property type="match status" value="1"/>
</dbReference>
<dbReference type="Gene3D" id="2.60.40.650">
    <property type="match status" value="1"/>
</dbReference>
<dbReference type="AlphaFoldDB" id="A0A423X0Y2"/>
<dbReference type="InterPro" id="IPR001433">
    <property type="entry name" value="OxRdtase_FAD/NAD-bd"/>
</dbReference>
<organism evidence="22 23">
    <name type="scientific">Cytospora schulzeri</name>
    <dbReference type="NCBI Taxonomy" id="448051"/>
    <lineage>
        <taxon>Eukaryota</taxon>
        <taxon>Fungi</taxon>
        <taxon>Dikarya</taxon>
        <taxon>Ascomycota</taxon>
        <taxon>Pezizomycotina</taxon>
        <taxon>Sordariomycetes</taxon>
        <taxon>Sordariomycetidae</taxon>
        <taxon>Diaporthales</taxon>
        <taxon>Cytosporaceae</taxon>
        <taxon>Cytospora</taxon>
    </lineage>
</organism>
<dbReference type="STRING" id="356882.A0A423X0Y2"/>
<dbReference type="SUPFAM" id="SSF81296">
    <property type="entry name" value="E set domains"/>
    <property type="match status" value="1"/>
</dbReference>
<dbReference type="PANTHER" id="PTHR19372:SF7">
    <property type="entry name" value="SULFITE OXIDASE, MITOCHONDRIAL"/>
    <property type="match status" value="1"/>
</dbReference>
<proteinExistence type="inferred from homology"/>
<dbReference type="Pfam" id="PF00174">
    <property type="entry name" value="Oxidored_molyb"/>
    <property type="match status" value="1"/>
</dbReference>
<dbReference type="Proteomes" id="UP000283895">
    <property type="component" value="Unassembled WGS sequence"/>
</dbReference>
<evidence type="ECO:0000256" key="15">
    <source>
        <dbReference type="ARBA" id="ARBA00023157"/>
    </source>
</evidence>
<dbReference type="Gene3D" id="3.90.420.10">
    <property type="entry name" value="Oxidoreductase, molybdopterin-binding domain"/>
    <property type="match status" value="1"/>
</dbReference>
<dbReference type="Pfam" id="PF00175">
    <property type="entry name" value="NAD_binding_1"/>
    <property type="match status" value="1"/>
</dbReference>
<dbReference type="InterPro" id="IPR017938">
    <property type="entry name" value="Riboflavin_synthase-like_b-brl"/>
</dbReference>
<evidence type="ECO:0000256" key="9">
    <source>
        <dbReference type="ARBA" id="ARBA00022723"/>
    </source>
</evidence>
<dbReference type="Pfam" id="PF00173">
    <property type="entry name" value="Cyt-b5"/>
    <property type="match status" value="1"/>
</dbReference>
<dbReference type="InterPro" id="IPR036400">
    <property type="entry name" value="Cyt_B5-like_heme/steroid_sf"/>
</dbReference>
<evidence type="ECO:0000256" key="6">
    <source>
        <dbReference type="ARBA" id="ARBA00022505"/>
    </source>
</evidence>
<dbReference type="PRINTS" id="PR00407">
    <property type="entry name" value="EUMOPTERIN"/>
</dbReference>
<keyword evidence="12" id="KW-0560">Oxidoreductase</keyword>
<evidence type="ECO:0000256" key="16">
    <source>
        <dbReference type="ARBA" id="ARBA00049155"/>
    </source>
</evidence>
<evidence type="ECO:0000256" key="12">
    <source>
        <dbReference type="ARBA" id="ARBA00023002"/>
    </source>
</evidence>
<comment type="similarity">
    <text evidence="4 17">Belongs to the nitrate reductase family.</text>
</comment>
<dbReference type="InterPro" id="IPR000572">
    <property type="entry name" value="OxRdtase_Mopterin-bd_dom"/>
</dbReference>
<keyword evidence="14 17" id="KW-0534">Nitrate assimilation</keyword>
<keyword evidence="15" id="KW-1015">Disulfide bond</keyword>
<dbReference type="FunFam" id="3.10.120.10:FF:000016">
    <property type="entry name" value="Nitrate reductase"/>
    <property type="match status" value="1"/>
</dbReference>
<keyword evidence="13" id="KW-0408">Iron</keyword>
<dbReference type="SUPFAM" id="SSF55856">
    <property type="entry name" value="Cytochrome b5-like heme/steroid binding domain"/>
    <property type="match status" value="1"/>
</dbReference>
<evidence type="ECO:0000256" key="10">
    <source>
        <dbReference type="ARBA" id="ARBA00022827"/>
    </source>
</evidence>
<gene>
    <name evidence="22" type="ORF">VMCG_02461</name>
</gene>
<dbReference type="InterPro" id="IPR018506">
    <property type="entry name" value="Cyt_B5_heme-BS"/>
</dbReference>
<feature type="compositionally biased region" description="Basic and acidic residues" evidence="19">
    <location>
        <begin position="42"/>
        <end position="53"/>
    </location>
</feature>
<feature type="domain" description="Cytochrome b5 heme-binding" evidence="20">
    <location>
        <begin position="546"/>
        <end position="621"/>
    </location>
</feature>
<dbReference type="Gene3D" id="3.40.50.80">
    <property type="entry name" value="Nucleotide-binding domain of ferredoxin-NADP reductase (FNR) module"/>
    <property type="match status" value="1"/>
</dbReference>
<evidence type="ECO:0000256" key="5">
    <source>
        <dbReference type="ARBA" id="ARBA00011738"/>
    </source>
</evidence>
<reference evidence="22 23" key="1">
    <citation type="submission" date="2015-09" db="EMBL/GenBank/DDBJ databases">
        <title>Host preference determinants of Valsa canker pathogens revealed by comparative genomics.</title>
        <authorList>
            <person name="Yin Z."/>
            <person name="Huang L."/>
        </authorList>
    </citation>
    <scope>NUCLEOTIDE SEQUENCE [LARGE SCALE GENOMIC DNA]</scope>
    <source>
        <strain evidence="22 23">03-1</strain>
    </source>
</reference>
<dbReference type="PROSITE" id="PS00559">
    <property type="entry name" value="MOLYBDOPTERIN_EUK"/>
    <property type="match status" value="1"/>
</dbReference>
<evidence type="ECO:0000256" key="18">
    <source>
        <dbReference type="PIRSR" id="PIRSR000233-1"/>
    </source>
</evidence>
<dbReference type="InterPro" id="IPR014756">
    <property type="entry name" value="Ig_E-set"/>
</dbReference>
<keyword evidence="8" id="KW-0285">Flavoprotein</keyword>
<dbReference type="EMBL" id="LKEA01000004">
    <property type="protein sequence ID" value="ROW09430.1"/>
    <property type="molecule type" value="Genomic_DNA"/>
</dbReference>
<evidence type="ECO:0000256" key="3">
    <source>
        <dbReference type="ARBA" id="ARBA00003838"/>
    </source>
</evidence>
<keyword evidence="7" id="KW-0349">Heme</keyword>
<accession>A0A423X0Y2</accession>
<dbReference type="InterPro" id="IPR022407">
    <property type="entry name" value="OxRdtase_Mopterin_BS"/>
</dbReference>
<dbReference type="Pfam" id="PF00970">
    <property type="entry name" value="FAD_binding_6"/>
    <property type="match status" value="1"/>
</dbReference>
<evidence type="ECO:0000259" key="21">
    <source>
        <dbReference type="PROSITE" id="PS51384"/>
    </source>
</evidence>
<dbReference type="InterPro" id="IPR017927">
    <property type="entry name" value="FAD-bd_FR_type"/>
</dbReference>
<dbReference type="PRINTS" id="PR00406">
    <property type="entry name" value="CYTB5RDTASE"/>
</dbReference>
<dbReference type="FunFam" id="3.90.420.10:FF:000005">
    <property type="entry name" value="Nitrate reductase"/>
    <property type="match status" value="1"/>
</dbReference>
<name>A0A423X0Y2_9PEZI</name>
<dbReference type="SUPFAM" id="SSF56524">
    <property type="entry name" value="Oxidoreductase molybdopterin-binding domain"/>
    <property type="match status" value="1"/>
</dbReference>
<evidence type="ECO:0000313" key="23">
    <source>
        <dbReference type="Proteomes" id="UP000283895"/>
    </source>
</evidence>
<evidence type="ECO:0000256" key="4">
    <source>
        <dbReference type="ARBA" id="ARBA00006253"/>
    </source>
</evidence>
<evidence type="ECO:0000256" key="19">
    <source>
        <dbReference type="SAM" id="MobiDB-lite"/>
    </source>
</evidence>
<comment type="cofactor">
    <cofactor evidence="1">
        <name>heme</name>
        <dbReference type="ChEBI" id="CHEBI:30413"/>
    </cofactor>
</comment>
<feature type="binding site" evidence="18">
    <location>
        <position position="146"/>
    </location>
    <ligand>
        <name>Mo-molybdopterin</name>
        <dbReference type="ChEBI" id="CHEBI:71302"/>
    </ligand>
    <ligandPart>
        <name>Mo</name>
        <dbReference type="ChEBI" id="CHEBI:28685"/>
    </ligandPart>
</feature>
<dbReference type="GO" id="GO:0043546">
    <property type="term" value="F:molybdopterin cofactor binding"/>
    <property type="evidence" value="ECO:0007669"/>
    <property type="project" value="InterPro"/>
</dbReference>
<dbReference type="PROSITE" id="PS00191">
    <property type="entry name" value="CYTOCHROME_B5_1"/>
    <property type="match status" value="1"/>
</dbReference>
<feature type="region of interest" description="Disordered" evidence="19">
    <location>
        <begin position="1"/>
        <end position="53"/>
    </location>
</feature>
<feature type="domain" description="FAD-binding FR-type" evidence="21">
    <location>
        <begin position="651"/>
        <end position="765"/>
    </location>
</feature>
<keyword evidence="23" id="KW-1185">Reference proteome</keyword>
<dbReference type="InterPro" id="IPR039261">
    <property type="entry name" value="FNR_nucleotide-bd"/>
</dbReference>
<comment type="cofactor">
    <cofactor evidence="18">
        <name>Mo-molybdopterin</name>
        <dbReference type="ChEBI" id="CHEBI:71302"/>
    </cofactor>
    <text evidence="18">Binds 1 Mo-molybdopterin (Mo-MPT) cofactor per subunit.</text>
</comment>
<dbReference type="CDD" id="cd06183">
    <property type="entry name" value="cyt_b5_reduct_like"/>
    <property type="match status" value="1"/>
</dbReference>
<keyword evidence="11" id="KW-0521">NADP</keyword>
<dbReference type="InterPro" id="IPR005066">
    <property type="entry name" value="MoCF_OxRdtse_dimer"/>
</dbReference>
<dbReference type="PROSITE" id="PS50255">
    <property type="entry name" value="CYTOCHROME_B5_2"/>
    <property type="match status" value="1"/>
</dbReference>
<evidence type="ECO:0000313" key="22">
    <source>
        <dbReference type="EMBL" id="ROW09430.1"/>
    </source>
</evidence>
<dbReference type="GO" id="GO:0006790">
    <property type="term" value="P:sulfur compound metabolic process"/>
    <property type="evidence" value="ECO:0007669"/>
    <property type="project" value="TreeGrafter"/>
</dbReference>
<dbReference type="GO" id="GO:0042128">
    <property type="term" value="P:nitrate assimilation"/>
    <property type="evidence" value="ECO:0007669"/>
    <property type="project" value="UniProtKB-KW"/>
</dbReference>
<comment type="function">
    <text evidence="3 17">Nitrate reductase is a key enzyme involved in the first step of nitrate assimilation in plants, fungi and bacteria.</text>
</comment>
<keyword evidence="10" id="KW-0274">FAD</keyword>
<dbReference type="SUPFAM" id="SSF63380">
    <property type="entry name" value="Riboflavin synthase domain-like"/>
    <property type="match status" value="1"/>
</dbReference>
<keyword evidence="9 18" id="KW-0479">Metal-binding</keyword>
<dbReference type="InterPro" id="IPR008333">
    <property type="entry name" value="Cbr1-like_FAD-bd_dom"/>
</dbReference>
<dbReference type="PIRSF" id="PIRSF000233">
    <property type="entry name" value="Nitr_rd_NADH"/>
    <property type="match status" value="1"/>
</dbReference>
<dbReference type="InterPro" id="IPR008335">
    <property type="entry name" value="Mopterin_OxRdtase_euk"/>
</dbReference>
<sequence length="909" mass="101362">MALIGEHTPLPDLLLPDHHHHPQHRPYPLPPRPREPQSVLPEDLKTPDNHVPRDPRLIRLTGAHPFNVEPPLTELWDEGFLTTRDLHYVRNHGAVPRVPSDNDDDGMLDWAFTVEGLVENPLSLTLRDLVDADRFDQVTYPVTLVCAGNRRKEQNVVRKTKGFSWGAAGLATALWTGVPLAALLSRAKPLVRGGGSGGGSGKGQQRARYVCFEGAESLPNGCYGTSIRLGWAMDPARGVLLAHRMNGEALAPDHGRPLRVVVPGQIGGRSVKWLRRIVVTAEPSDNWYHIYDNRVLPTSISPAESADLPGTWRDERYAIYDLNTNSAVARPAHDERVEVEVEADGGGKGEGEKEGGNGTYKVQGYAYSGGGKRVTRVELSLDRGKSWRLAGINYPEDEYRLAGEGEMLFGGRLDMSWRETCFCWCFWSLDVPLRDLTDNDVCTGDMMVRAMDEGMMVQPRDMYWSVLGMMNNPWYRVVIHREGDALRFEHPTQPALIPGGWMERVKKGGGNLSNGYWGEVEPGEAGDKKPLIEPDKVIAMVSKDVEREISIEEMKKHEGEEEPWFVLSGEVYDGTKFLEEHPGGAASIIGAAGQDVTEEFMAIHSENAKAMMPSYHIGTLDKDSRKKLVNSGEHSSSSELSEPRSMFLHPKTWHKARLTCKTPVSSDAKIFTFTLDHEGQGIGLSVGQHILMRLRDPVTREAIIRAYTPLSDSAIERGKLDLLVKVYRPSEDGKSKGGTMTQALDSIPLGHWVDFKGPVGRFEYLGRGRCKVGGKERVVRRFVMICAGSGITPIFSVLRAVLKDPEDETHCFVLDGNRTEEDILCKLEMDVLTDGKEDRCRLIHSLSRPDDGWTGAKGRLDRKLFESEVGPPGKDRDELVIVCGPESMERSVREHFAYMGWREEDLLFF</sequence>
<dbReference type="GO" id="GO:0020037">
    <property type="term" value="F:heme binding"/>
    <property type="evidence" value="ECO:0007669"/>
    <property type="project" value="InterPro"/>
</dbReference>
<dbReference type="GO" id="GO:0050464">
    <property type="term" value="F:nitrate reductase (NADPH) activity"/>
    <property type="evidence" value="ECO:0007669"/>
    <property type="project" value="UniProtKB-EC"/>
</dbReference>
<comment type="catalytic activity">
    <reaction evidence="16">
        <text>nitrite + NADP(+) + H2O = nitrate + NADPH + H(+)</text>
        <dbReference type="Rhea" id="RHEA:19061"/>
        <dbReference type="ChEBI" id="CHEBI:15377"/>
        <dbReference type="ChEBI" id="CHEBI:15378"/>
        <dbReference type="ChEBI" id="CHEBI:16301"/>
        <dbReference type="ChEBI" id="CHEBI:17632"/>
        <dbReference type="ChEBI" id="CHEBI:57783"/>
        <dbReference type="ChEBI" id="CHEBI:58349"/>
        <dbReference type="EC" id="1.7.1.3"/>
    </reaction>
</comment>
<dbReference type="SUPFAM" id="SSF52343">
    <property type="entry name" value="Ferredoxin reductase-like, C-terminal NADP-linked domain"/>
    <property type="match status" value="1"/>
</dbReference>
<dbReference type="InterPro" id="IPR001199">
    <property type="entry name" value="Cyt_B5-like_heme/steroid-bd"/>
</dbReference>
<dbReference type="InterPro" id="IPR036374">
    <property type="entry name" value="OxRdtase_Mopterin-bd_sf"/>
</dbReference>
<dbReference type="GO" id="GO:0008482">
    <property type="term" value="F:sulfite oxidase activity"/>
    <property type="evidence" value="ECO:0007669"/>
    <property type="project" value="TreeGrafter"/>
</dbReference>
<evidence type="ECO:0000256" key="1">
    <source>
        <dbReference type="ARBA" id="ARBA00001971"/>
    </source>
</evidence>
<evidence type="ECO:0000256" key="17">
    <source>
        <dbReference type="PIRNR" id="PIRNR000233"/>
    </source>
</evidence>
<comment type="caution">
    <text evidence="22">The sequence shown here is derived from an EMBL/GenBank/DDBJ whole genome shotgun (WGS) entry which is preliminary data.</text>
</comment>
<dbReference type="Gene3D" id="3.10.120.10">
    <property type="entry name" value="Cytochrome b5-like heme/steroid binding domain"/>
    <property type="match status" value="1"/>
</dbReference>
<dbReference type="PRINTS" id="PR00363">
    <property type="entry name" value="CYTOCHROMEB5"/>
</dbReference>
<dbReference type="SMART" id="SM01117">
    <property type="entry name" value="Cyt-b5"/>
    <property type="match status" value="1"/>
</dbReference>
<evidence type="ECO:0000256" key="11">
    <source>
        <dbReference type="ARBA" id="ARBA00022857"/>
    </source>
</evidence>